<gene>
    <name evidence="22" type="ORF">QBC46DRAFT_157641</name>
</gene>
<evidence type="ECO:0000256" key="11">
    <source>
        <dbReference type="ARBA" id="ARBA00022840"/>
    </source>
</evidence>
<evidence type="ECO:0000256" key="18">
    <source>
        <dbReference type="ARBA" id="ARBA00047995"/>
    </source>
</evidence>
<dbReference type="FunFam" id="3.40.50.410:FF:000073">
    <property type="entry name" value="ATP-dependent DNA helicase II subunit 2"/>
    <property type="match status" value="1"/>
</dbReference>
<dbReference type="Gene3D" id="1.25.40.240">
    <property type="entry name" value="Ku, C-terminal domain"/>
    <property type="match status" value="1"/>
</dbReference>
<dbReference type="SUPFAM" id="SSF53300">
    <property type="entry name" value="vWA-like"/>
    <property type="match status" value="1"/>
</dbReference>
<accession>A0AAN6NFP3</accession>
<dbReference type="InterPro" id="IPR036494">
    <property type="entry name" value="Ku_C_sf"/>
</dbReference>
<evidence type="ECO:0000256" key="3">
    <source>
        <dbReference type="ARBA" id="ARBA00007726"/>
    </source>
</evidence>
<dbReference type="EC" id="3.6.4.12" evidence="4 19"/>
<comment type="subcellular location">
    <subcellularLocation>
        <location evidence="2">Chromosome</location>
        <location evidence="2">Telomere</location>
    </subcellularLocation>
    <subcellularLocation>
        <location evidence="1 19">Nucleus</location>
    </subcellularLocation>
</comment>
<evidence type="ECO:0000256" key="2">
    <source>
        <dbReference type="ARBA" id="ARBA00004574"/>
    </source>
</evidence>
<dbReference type="Gene3D" id="2.40.290.10">
    <property type="match status" value="1"/>
</dbReference>
<dbReference type="PANTHER" id="PTHR12604:SF4">
    <property type="entry name" value="X-RAY REPAIR CROSS-COMPLEMENTING PROTEIN 5"/>
    <property type="match status" value="1"/>
</dbReference>
<keyword evidence="15 19" id="KW-0234">DNA repair</keyword>
<evidence type="ECO:0000256" key="4">
    <source>
        <dbReference type="ARBA" id="ARBA00012551"/>
    </source>
</evidence>
<keyword evidence="7 19" id="KW-0547">Nucleotide-binding</keyword>
<evidence type="ECO:0000256" key="19">
    <source>
        <dbReference type="PIRNR" id="PIRNR016570"/>
    </source>
</evidence>
<keyword evidence="12" id="KW-0779">Telomere</keyword>
<keyword evidence="16 19" id="KW-0539">Nucleus</keyword>
<keyword evidence="11 19" id="KW-0067">ATP-binding</keyword>
<dbReference type="InterPro" id="IPR014893">
    <property type="entry name" value="Ku_PK_bind"/>
</dbReference>
<dbReference type="Pfam" id="PF08785">
    <property type="entry name" value="Ku_PK_bind"/>
    <property type="match status" value="1"/>
</dbReference>
<dbReference type="GO" id="GO:0003684">
    <property type="term" value="F:damaged DNA binding"/>
    <property type="evidence" value="ECO:0007669"/>
    <property type="project" value="InterPro"/>
</dbReference>
<keyword evidence="23" id="KW-1185">Reference proteome</keyword>
<dbReference type="GO" id="GO:0003678">
    <property type="term" value="F:DNA helicase activity"/>
    <property type="evidence" value="ECO:0007669"/>
    <property type="project" value="UniProtKB-EC"/>
</dbReference>
<feature type="domain" description="VWFA" evidence="21">
    <location>
        <begin position="6"/>
        <end position="214"/>
    </location>
</feature>
<dbReference type="InterPro" id="IPR005161">
    <property type="entry name" value="Ku_N"/>
</dbReference>
<comment type="function">
    <text evidence="17">Single-stranded DNA-dependent ATP-dependent helicase. Involved in non-homologous end joining (NHEJ) DNA double strand break repair. DNA-binding is sequence-independent but has a high affinity to nicks in double-stranded DNA and to the ends of duplex DNA. Binds to naturally occurring chromosomal ends, and therefore provides chromosomal end protection. Required also for telomere recombination to repair telomeric ends in the absence of telomerase. KU70, of the KU70/KU80 heterodimer, binds to the stem loop of TLC1, the RNA component of telomerase. Involved in telomere maintenance. Interacts with telomeric repeats and subtelomeric sequences thereby controlling telomere length and protecting against subtelomeric rearrangement. Maintains telomeric chromatin, which is involved in silencing the expression of genes located at the telomere. Required for mating-type switching.</text>
</comment>
<evidence type="ECO:0000256" key="15">
    <source>
        <dbReference type="ARBA" id="ARBA00023204"/>
    </source>
</evidence>
<dbReference type="GO" id="GO:0000723">
    <property type="term" value="P:telomere maintenance"/>
    <property type="evidence" value="ECO:0007669"/>
    <property type="project" value="InterPro"/>
</dbReference>
<dbReference type="InterPro" id="IPR006164">
    <property type="entry name" value="DNA_bd_Ku70/Ku80"/>
</dbReference>
<dbReference type="InterPro" id="IPR002035">
    <property type="entry name" value="VWF_A"/>
</dbReference>
<dbReference type="FunFam" id="1.10.1600.10:FF:000002">
    <property type="entry name" value="X-ray repair cross-complementing protein 5"/>
    <property type="match status" value="1"/>
</dbReference>
<dbReference type="GO" id="GO:0005524">
    <property type="term" value="F:ATP binding"/>
    <property type="evidence" value="ECO:0007669"/>
    <property type="project" value="UniProtKB-UniRule"/>
</dbReference>
<evidence type="ECO:0000256" key="10">
    <source>
        <dbReference type="ARBA" id="ARBA00022806"/>
    </source>
</evidence>
<keyword evidence="6" id="KW-0158">Chromosome</keyword>
<dbReference type="Gene3D" id="3.40.50.410">
    <property type="entry name" value="von Willebrand factor, type A domain"/>
    <property type="match status" value="1"/>
</dbReference>
<comment type="similarity">
    <text evidence="3 19">Belongs to the ku80 family.</text>
</comment>
<keyword evidence="14 19" id="KW-0233">DNA recombination</keyword>
<dbReference type="GO" id="GO:0042162">
    <property type="term" value="F:telomeric DNA binding"/>
    <property type="evidence" value="ECO:0007669"/>
    <property type="project" value="InterPro"/>
</dbReference>
<dbReference type="SUPFAM" id="SSF100939">
    <property type="entry name" value="SPOC domain-like"/>
    <property type="match status" value="1"/>
</dbReference>
<dbReference type="SMART" id="SM00559">
    <property type="entry name" value="Ku78"/>
    <property type="match status" value="1"/>
</dbReference>
<sequence length="724" mass="80311">MADKEATVYIIDLGESMGDCHNGRDESDLDFSMRYVWDKISTTVAASRKTWAVGVLGLNSDATSNPQDKEGLEGYENIEILQEIGPMTMTSLRELRGKIKPSGNIAGDAISAIVVAVSMIEVFTKKLKYKRRVILVTNAESPIDEESIEDVAQRINDIGVELVVIGVDFDDPDYGFKEEDKTAVKANNERILQALVKQCNNGVFGTMAEAVEQLAIPSIKPVKPFKAYDGLLTLGDPTKYESALAIHVERYFKTKKANAPAASTVVIKPEHGGPSQATSQTLDDEDTEMGGMEFSGVKHMRTYRVNDPDAPGGRRDVDFEELEKGYEYGRTAVAFSEADRDITRLQTEKGFTIIGFIPFSSYEPFLNMGETGIVVAQRQNEEAELALSALIHALYEVESYAIARYVQKDDAQPQILVLKPNPGVEDDFECLYDISLPFAEDVRSYQFPPLDKVLTVTGKTLTEHRLLPTDDLKQAMSDYVDAMDLSKFDVDDDGNPTEYATIESSYNPIIHRINQAVRARAVHPDAEIGPPAEILVRYSNPPGELVNQAKRKIDALIATAEVKKVPAKAQGKRSKKDQVKPLSGLDIDSLLGQSKRTSISPENAIPEFKQTLGTASDDRTVENAVKQMGDIVRKLIRDSFADLQYAQAAENMRVMREELIGLEMPALYNDFLKSLKKSILSGELDGDRREMWFKHIIRGHLGLITQDESEVSSVTEDEAKAFEK</sequence>
<dbReference type="PROSITE" id="PS50234">
    <property type="entry name" value="VWFA"/>
    <property type="match status" value="1"/>
</dbReference>
<evidence type="ECO:0000313" key="23">
    <source>
        <dbReference type="Proteomes" id="UP001303473"/>
    </source>
</evidence>
<evidence type="ECO:0000256" key="7">
    <source>
        <dbReference type="ARBA" id="ARBA00022741"/>
    </source>
</evidence>
<feature type="region of interest" description="Disordered" evidence="20">
    <location>
        <begin position="267"/>
        <end position="288"/>
    </location>
</feature>
<evidence type="ECO:0000256" key="1">
    <source>
        <dbReference type="ARBA" id="ARBA00004123"/>
    </source>
</evidence>
<dbReference type="Proteomes" id="UP001303473">
    <property type="component" value="Unassembled WGS sequence"/>
</dbReference>
<evidence type="ECO:0000256" key="13">
    <source>
        <dbReference type="ARBA" id="ARBA00023125"/>
    </source>
</evidence>
<reference evidence="23" key="1">
    <citation type="journal article" date="2023" name="Mol. Phylogenet. Evol.">
        <title>Genome-scale phylogeny and comparative genomics of the fungal order Sordariales.</title>
        <authorList>
            <person name="Hensen N."/>
            <person name="Bonometti L."/>
            <person name="Westerberg I."/>
            <person name="Brannstrom I.O."/>
            <person name="Guillou S."/>
            <person name="Cros-Aarteil S."/>
            <person name="Calhoun S."/>
            <person name="Haridas S."/>
            <person name="Kuo A."/>
            <person name="Mondo S."/>
            <person name="Pangilinan J."/>
            <person name="Riley R."/>
            <person name="LaButti K."/>
            <person name="Andreopoulos B."/>
            <person name="Lipzen A."/>
            <person name="Chen C."/>
            <person name="Yan M."/>
            <person name="Daum C."/>
            <person name="Ng V."/>
            <person name="Clum A."/>
            <person name="Steindorff A."/>
            <person name="Ohm R.A."/>
            <person name="Martin F."/>
            <person name="Silar P."/>
            <person name="Natvig D.O."/>
            <person name="Lalanne C."/>
            <person name="Gautier V."/>
            <person name="Ament-Velasquez S.L."/>
            <person name="Kruys A."/>
            <person name="Hutchinson M.I."/>
            <person name="Powell A.J."/>
            <person name="Barry K."/>
            <person name="Miller A.N."/>
            <person name="Grigoriev I.V."/>
            <person name="Debuchy R."/>
            <person name="Gladieux P."/>
            <person name="Hiltunen Thoren M."/>
            <person name="Johannesson H."/>
        </authorList>
    </citation>
    <scope>NUCLEOTIDE SEQUENCE [LARGE SCALE GENOMIC DNA]</scope>
    <source>
        <strain evidence="23">CBS 340.73</strain>
    </source>
</reference>
<dbReference type="InterPro" id="IPR024193">
    <property type="entry name" value="Ku80"/>
</dbReference>
<evidence type="ECO:0000256" key="6">
    <source>
        <dbReference type="ARBA" id="ARBA00022454"/>
    </source>
</evidence>
<dbReference type="GO" id="GO:0006303">
    <property type="term" value="P:double-strand break repair via nonhomologous end joining"/>
    <property type="evidence" value="ECO:0007669"/>
    <property type="project" value="InterPro"/>
</dbReference>
<evidence type="ECO:0000256" key="16">
    <source>
        <dbReference type="ARBA" id="ARBA00023242"/>
    </source>
</evidence>
<dbReference type="GO" id="GO:0016787">
    <property type="term" value="F:hydrolase activity"/>
    <property type="evidence" value="ECO:0007669"/>
    <property type="project" value="UniProtKB-KW"/>
</dbReference>
<dbReference type="GO" id="GO:0000781">
    <property type="term" value="C:chromosome, telomeric region"/>
    <property type="evidence" value="ECO:0007669"/>
    <property type="project" value="UniProtKB-SubCell"/>
</dbReference>
<keyword evidence="10 19" id="KW-0347">Helicase</keyword>
<dbReference type="GO" id="GO:0043564">
    <property type="term" value="C:Ku70:Ku80 complex"/>
    <property type="evidence" value="ECO:0007669"/>
    <property type="project" value="InterPro"/>
</dbReference>
<keyword evidence="13 19" id="KW-0238">DNA-binding</keyword>
<comment type="catalytic activity">
    <reaction evidence="18 19">
        <text>ATP + H2O = ADP + phosphate + H(+)</text>
        <dbReference type="Rhea" id="RHEA:13065"/>
        <dbReference type="ChEBI" id="CHEBI:15377"/>
        <dbReference type="ChEBI" id="CHEBI:15378"/>
        <dbReference type="ChEBI" id="CHEBI:30616"/>
        <dbReference type="ChEBI" id="CHEBI:43474"/>
        <dbReference type="ChEBI" id="CHEBI:456216"/>
        <dbReference type="EC" id="3.6.4.12"/>
    </reaction>
</comment>
<evidence type="ECO:0000256" key="12">
    <source>
        <dbReference type="ARBA" id="ARBA00022895"/>
    </source>
</evidence>
<evidence type="ECO:0000256" key="9">
    <source>
        <dbReference type="ARBA" id="ARBA00022801"/>
    </source>
</evidence>
<dbReference type="PANTHER" id="PTHR12604">
    <property type="entry name" value="KU AUTOANTIGEN DNA HELICASE"/>
    <property type="match status" value="1"/>
</dbReference>
<evidence type="ECO:0000313" key="22">
    <source>
        <dbReference type="EMBL" id="KAK3944640.1"/>
    </source>
</evidence>
<evidence type="ECO:0000259" key="21">
    <source>
        <dbReference type="PROSITE" id="PS50234"/>
    </source>
</evidence>
<evidence type="ECO:0000256" key="20">
    <source>
        <dbReference type="SAM" id="MobiDB-lite"/>
    </source>
</evidence>
<dbReference type="GO" id="GO:0006310">
    <property type="term" value="P:DNA recombination"/>
    <property type="evidence" value="ECO:0007669"/>
    <property type="project" value="UniProtKB-KW"/>
</dbReference>
<dbReference type="Gene3D" id="1.10.1600.10">
    <property type="match status" value="1"/>
</dbReference>
<evidence type="ECO:0000256" key="8">
    <source>
        <dbReference type="ARBA" id="ARBA00022763"/>
    </source>
</evidence>
<comment type="caution">
    <text evidence="22">The sequence shown here is derived from an EMBL/GenBank/DDBJ whole genome shotgun (WGS) entry which is preliminary data.</text>
</comment>
<dbReference type="Pfam" id="PF02735">
    <property type="entry name" value="Ku"/>
    <property type="match status" value="1"/>
</dbReference>
<dbReference type="PIRSF" id="PIRSF016570">
    <property type="entry name" value="Ku80"/>
    <property type="match status" value="1"/>
</dbReference>
<dbReference type="InterPro" id="IPR016194">
    <property type="entry name" value="SPOC-like_C_dom_sf"/>
</dbReference>
<dbReference type="EMBL" id="MU853758">
    <property type="protein sequence ID" value="KAK3944640.1"/>
    <property type="molecule type" value="Genomic_DNA"/>
</dbReference>
<keyword evidence="8 19" id="KW-0227">DNA damage</keyword>
<name>A0AAN6NFP3_9PEZI</name>
<proteinExistence type="inferred from homology"/>
<evidence type="ECO:0000256" key="14">
    <source>
        <dbReference type="ARBA" id="ARBA00023172"/>
    </source>
</evidence>
<protein>
    <recommendedName>
        <fullName evidence="5 19">ATP-dependent DNA helicase II subunit 2</fullName>
        <ecNumber evidence="4 19">3.6.4.12</ecNumber>
    </recommendedName>
</protein>
<keyword evidence="9 19" id="KW-0378">Hydrolase</keyword>
<evidence type="ECO:0000256" key="17">
    <source>
        <dbReference type="ARBA" id="ARBA00024890"/>
    </source>
</evidence>
<evidence type="ECO:0000256" key="5">
    <source>
        <dbReference type="ARBA" id="ARBA00021792"/>
    </source>
</evidence>
<dbReference type="CDD" id="cd00873">
    <property type="entry name" value="KU80"/>
    <property type="match status" value="1"/>
</dbReference>
<dbReference type="SUPFAM" id="SSF101420">
    <property type="entry name" value="C-terminal domain of Ku80"/>
    <property type="match status" value="1"/>
</dbReference>
<dbReference type="AlphaFoldDB" id="A0AAN6NFP3"/>
<organism evidence="22 23">
    <name type="scientific">Diplogelasinospora grovesii</name>
    <dbReference type="NCBI Taxonomy" id="303347"/>
    <lineage>
        <taxon>Eukaryota</taxon>
        <taxon>Fungi</taxon>
        <taxon>Dikarya</taxon>
        <taxon>Ascomycota</taxon>
        <taxon>Pezizomycotina</taxon>
        <taxon>Sordariomycetes</taxon>
        <taxon>Sordariomycetidae</taxon>
        <taxon>Sordariales</taxon>
        <taxon>Diplogelasinosporaceae</taxon>
        <taxon>Diplogelasinospora</taxon>
    </lineage>
</organism>
<dbReference type="GO" id="GO:0003690">
    <property type="term" value="F:double-stranded DNA binding"/>
    <property type="evidence" value="ECO:0007669"/>
    <property type="project" value="TreeGrafter"/>
</dbReference>
<dbReference type="Pfam" id="PF03731">
    <property type="entry name" value="Ku_N"/>
    <property type="match status" value="1"/>
</dbReference>
<dbReference type="InterPro" id="IPR036465">
    <property type="entry name" value="vWFA_dom_sf"/>
</dbReference>